<feature type="signal peptide" evidence="2">
    <location>
        <begin position="1"/>
        <end position="29"/>
    </location>
</feature>
<comment type="caution">
    <text evidence="3">The sequence shown here is derived from an EMBL/GenBank/DDBJ whole genome shotgun (WGS) entry which is preliminary data.</text>
</comment>
<feature type="chain" id="PRO_5018321818" evidence="2">
    <location>
        <begin position="30"/>
        <end position="255"/>
    </location>
</feature>
<dbReference type="AlphaFoldDB" id="A0A3N2REV3"/>
<dbReference type="EMBL" id="RCTY01000040">
    <property type="protein sequence ID" value="ROU05949.1"/>
    <property type="molecule type" value="Genomic_DNA"/>
</dbReference>
<sequence length="255" mass="28137">MKMKSHVWSTLAPLLLGLLAVFAPRPAQAQAFTCYMYYGKLVGICNTEGSQIFNKAQMIKNVGSELNKINRMRQQLEQEKARFEQLNPGNLNIGSIAGNREFGDLKPRDINEGRDETCHKGKSSVAEEQYKVCVNAVQLRNKRFNVMVQMFKDIEKRDQNIQKIRSDRAGISGPKDNGRLAGNDNASKTIDAAMMNDMQSYVATMELYTTMLKTLDDQMALLANKALANKGSVLGGVVQGAALKAGLAAAESRDL</sequence>
<evidence type="ECO:0000313" key="3">
    <source>
        <dbReference type="EMBL" id="ROU05949.1"/>
    </source>
</evidence>
<proteinExistence type="predicted"/>
<dbReference type="Proteomes" id="UP000275910">
    <property type="component" value="Unassembled WGS sequence"/>
</dbReference>
<feature type="coiled-coil region" evidence="1">
    <location>
        <begin position="59"/>
        <end position="86"/>
    </location>
</feature>
<protein>
    <submittedName>
        <fullName evidence="3">Uncharacterized protein</fullName>
    </submittedName>
</protein>
<dbReference type="RefSeq" id="WP_123648385.1">
    <property type="nucleotide sequence ID" value="NZ_RCTY01000040.1"/>
</dbReference>
<keyword evidence="2" id="KW-0732">Signal</keyword>
<reference evidence="3 4" key="1">
    <citation type="submission" date="2018-10" db="EMBL/GenBank/DDBJ databases">
        <title>The genome of Lysobacter enzymogenes OH11.</title>
        <authorList>
            <person name="Liu F."/>
            <person name="Zhao Y."/>
            <person name="Qian G."/>
            <person name="Chen Y."/>
            <person name="Xu H."/>
        </authorList>
    </citation>
    <scope>NUCLEOTIDE SEQUENCE [LARGE SCALE GENOMIC DNA]</scope>
    <source>
        <strain evidence="3 4">OH11</strain>
    </source>
</reference>
<organism evidence="3 4">
    <name type="scientific">Lysobacter enzymogenes</name>
    <dbReference type="NCBI Taxonomy" id="69"/>
    <lineage>
        <taxon>Bacteria</taxon>
        <taxon>Pseudomonadati</taxon>
        <taxon>Pseudomonadota</taxon>
        <taxon>Gammaproteobacteria</taxon>
        <taxon>Lysobacterales</taxon>
        <taxon>Lysobacteraceae</taxon>
        <taxon>Lysobacter</taxon>
    </lineage>
</organism>
<evidence type="ECO:0000256" key="1">
    <source>
        <dbReference type="SAM" id="Coils"/>
    </source>
</evidence>
<name>A0A3N2REV3_LYSEN</name>
<accession>A0A3N2REV3</accession>
<gene>
    <name evidence="3" type="ORF">D9T17_16130</name>
</gene>
<evidence type="ECO:0000256" key="2">
    <source>
        <dbReference type="SAM" id="SignalP"/>
    </source>
</evidence>
<evidence type="ECO:0000313" key="4">
    <source>
        <dbReference type="Proteomes" id="UP000275910"/>
    </source>
</evidence>
<keyword evidence="1" id="KW-0175">Coiled coil</keyword>